<dbReference type="Gene3D" id="1.25.40.10">
    <property type="entry name" value="Tetratricopeptide repeat domain"/>
    <property type="match status" value="1"/>
</dbReference>
<dbReference type="Proteomes" id="UP000609651">
    <property type="component" value="Unassembled WGS sequence"/>
</dbReference>
<proteinExistence type="predicted"/>
<dbReference type="EMBL" id="WTPX01000005">
    <property type="protein sequence ID" value="NNJ24241.1"/>
    <property type="molecule type" value="Genomic_DNA"/>
</dbReference>
<comment type="caution">
    <text evidence="3">The sequence shown here is derived from an EMBL/GenBank/DDBJ whole genome shotgun (WGS) entry which is preliminary data.</text>
</comment>
<evidence type="ECO:0000313" key="3">
    <source>
        <dbReference type="EMBL" id="NNJ24241.1"/>
    </source>
</evidence>
<accession>A0ABX1VB25</accession>
<evidence type="ECO:0000313" key="4">
    <source>
        <dbReference type="Proteomes" id="UP000609651"/>
    </source>
</evidence>
<keyword evidence="2" id="KW-1133">Transmembrane helix</keyword>
<evidence type="ECO:0008006" key="5">
    <source>
        <dbReference type="Google" id="ProtNLM"/>
    </source>
</evidence>
<keyword evidence="2" id="KW-0472">Membrane</keyword>
<organism evidence="3 4">
    <name type="scientific">Alienimonas chondri</name>
    <dbReference type="NCBI Taxonomy" id="2681879"/>
    <lineage>
        <taxon>Bacteria</taxon>
        <taxon>Pseudomonadati</taxon>
        <taxon>Planctomycetota</taxon>
        <taxon>Planctomycetia</taxon>
        <taxon>Planctomycetales</taxon>
        <taxon>Planctomycetaceae</taxon>
        <taxon>Alienimonas</taxon>
    </lineage>
</organism>
<dbReference type="InterPro" id="IPR011990">
    <property type="entry name" value="TPR-like_helical_dom_sf"/>
</dbReference>
<evidence type="ECO:0000256" key="1">
    <source>
        <dbReference type="SAM" id="MobiDB-lite"/>
    </source>
</evidence>
<keyword evidence="4" id="KW-1185">Reference proteome</keyword>
<sequence>MKPEERQALQQNELEQEYVGHLKPFLEKYGRLVALAAVAVVLLFVAISVFRGASRGTLEAGWGGLFDAGDNVAAVEAVADEELGEGLTNATVWAHLRAGNLFLGSASRSAFSDKAAAEDGFESARKHFEAALAIDDAPSAARAQALYGLASVEEAVSDGDVSAATKTYTRLVEDYPDSPLVPAAELRLEALERPTTGPFLAWLAKQEPKQEDIARPLDNVPTGEGDDDAPIPGVDADADAGSELEAPPAGMTPDVPAAGDETASAENAAEDDGEPKPAEPVASESSEDEAEAPAEDDAPADGGE</sequence>
<feature type="compositionally biased region" description="Basic and acidic residues" evidence="1">
    <location>
        <begin position="206"/>
        <end position="215"/>
    </location>
</feature>
<name>A0ABX1VB25_9PLAN</name>
<dbReference type="RefSeq" id="WP_246254635.1">
    <property type="nucleotide sequence ID" value="NZ_WTPX01000005.1"/>
</dbReference>
<keyword evidence="2" id="KW-0812">Transmembrane</keyword>
<feature type="compositionally biased region" description="Acidic residues" evidence="1">
    <location>
        <begin position="285"/>
        <end position="304"/>
    </location>
</feature>
<protein>
    <recommendedName>
        <fullName evidence="5">Tetratricopeptide repeat protein</fullName>
    </recommendedName>
</protein>
<evidence type="ECO:0000256" key="2">
    <source>
        <dbReference type="SAM" id="Phobius"/>
    </source>
</evidence>
<feature type="region of interest" description="Disordered" evidence="1">
    <location>
        <begin position="205"/>
        <end position="304"/>
    </location>
</feature>
<gene>
    <name evidence="3" type="ORF">LzC2_02930</name>
</gene>
<reference evidence="3 4" key="1">
    <citation type="journal article" date="2020" name="Syst. Appl. Microbiol.">
        <title>Alienimonas chondri sp. nov., a novel planctomycete isolated from the biofilm of the red alga Chondrus crispus.</title>
        <authorList>
            <person name="Vitorino I."/>
            <person name="Albuquerque L."/>
            <person name="Wiegand S."/>
            <person name="Kallscheuer N."/>
            <person name="da Costa M.S."/>
            <person name="Lobo-da-Cunha A."/>
            <person name="Jogler C."/>
            <person name="Lage O.M."/>
        </authorList>
    </citation>
    <scope>NUCLEOTIDE SEQUENCE [LARGE SCALE GENOMIC DNA]</scope>
    <source>
        <strain evidence="3 4">LzC2</strain>
    </source>
</reference>
<feature type="transmembrane region" description="Helical" evidence="2">
    <location>
        <begin position="29"/>
        <end position="50"/>
    </location>
</feature>